<keyword evidence="3" id="KW-1185">Reference proteome</keyword>
<organism evidence="2 3">
    <name type="scientific">Pyronema omphalodes (strain CBS 100304)</name>
    <name type="common">Pyronema confluens</name>
    <dbReference type="NCBI Taxonomy" id="1076935"/>
    <lineage>
        <taxon>Eukaryota</taxon>
        <taxon>Fungi</taxon>
        <taxon>Dikarya</taxon>
        <taxon>Ascomycota</taxon>
        <taxon>Pezizomycotina</taxon>
        <taxon>Pezizomycetes</taxon>
        <taxon>Pezizales</taxon>
        <taxon>Pyronemataceae</taxon>
        <taxon>Pyronema</taxon>
    </lineage>
</organism>
<dbReference type="EMBL" id="HF935561">
    <property type="protein sequence ID" value="CCX31275.1"/>
    <property type="molecule type" value="Genomic_DNA"/>
</dbReference>
<evidence type="ECO:0000313" key="3">
    <source>
        <dbReference type="Proteomes" id="UP000018144"/>
    </source>
</evidence>
<dbReference type="Proteomes" id="UP000018144">
    <property type="component" value="Unassembled WGS sequence"/>
</dbReference>
<reference evidence="2 3" key="1">
    <citation type="journal article" date="2013" name="PLoS Genet.">
        <title>The genome and development-dependent transcriptomes of Pyronema confluens: a window into fungal evolution.</title>
        <authorList>
            <person name="Traeger S."/>
            <person name="Altegoer F."/>
            <person name="Freitag M."/>
            <person name="Gabaldon T."/>
            <person name="Kempken F."/>
            <person name="Kumar A."/>
            <person name="Marcet-Houben M."/>
            <person name="Poggeler S."/>
            <person name="Stajich J.E."/>
            <person name="Nowrousian M."/>
        </authorList>
    </citation>
    <scope>NUCLEOTIDE SEQUENCE [LARGE SCALE GENOMIC DNA]</scope>
    <source>
        <strain evidence="3">CBS 100304</strain>
        <tissue evidence="2">Vegetative mycelium</tissue>
    </source>
</reference>
<feature type="compositionally biased region" description="Polar residues" evidence="1">
    <location>
        <begin position="35"/>
        <end position="50"/>
    </location>
</feature>
<proteinExistence type="predicted"/>
<accession>U4LPN1</accession>
<dbReference type="AlphaFoldDB" id="U4LPN1"/>
<feature type="region of interest" description="Disordered" evidence="1">
    <location>
        <begin position="1"/>
        <end position="122"/>
    </location>
</feature>
<evidence type="ECO:0000256" key="1">
    <source>
        <dbReference type="SAM" id="MobiDB-lite"/>
    </source>
</evidence>
<evidence type="ECO:0000313" key="2">
    <source>
        <dbReference type="EMBL" id="CCX31275.1"/>
    </source>
</evidence>
<gene>
    <name evidence="2" type="ORF">PCON_10406</name>
</gene>
<protein>
    <submittedName>
        <fullName evidence="2">Uncharacterized protein</fullName>
    </submittedName>
</protein>
<feature type="compositionally biased region" description="Polar residues" evidence="1">
    <location>
        <begin position="1"/>
        <end position="17"/>
    </location>
</feature>
<sequence>MLQPTTISSSRNLFSQHETAEDQESPPMASPSPPQLSCSELSGPSASNQELLDLEPDNHKQHQHYRTSLQPGHLEEPQNPDDSNSGRAGLPPTVPTVAFSSQLSNDQDDPHQLPPPAPPSRKWYHPDEYYDALIQAQREHMLSLGWDWENDADCKAYKTYRRSVRRLESLPWYHLEKISLYVSFGKESAKVWAQDVSDDVAIQTARTKAWAKDLWNDLVNASWPKNMSDSRKRRKAAEEVRRQEMENPRCWCRDCVPGRPLPQFMLPRAC</sequence>
<name>U4LPN1_PYROM</name>